<feature type="domain" description="F-box" evidence="1">
    <location>
        <begin position="62"/>
        <end position="106"/>
    </location>
</feature>
<evidence type="ECO:0000313" key="2">
    <source>
        <dbReference type="EMBL" id="KZV93550.1"/>
    </source>
</evidence>
<dbReference type="PANTHER" id="PTHR38926">
    <property type="entry name" value="F-BOX DOMAIN CONTAINING PROTEIN, EXPRESSED"/>
    <property type="match status" value="1"/>
</dbReference>
<dbReference type="SUPFAM" id="SSF81383">
    <property type="entry name" value="F-box domain"/>
    <property type="match status" value="1"/>
</dbReference>
<keyword evidence="3" id="KW-1185">Reference proteome</keyword>
<dbReference type="InParanoid" id="A0A165IL40"/>
<dbReference type="Proteomes" id="UP000077266">
    <property type="component" value="Unassembled WGS sequence"/>
</dbReference>
<dbReference type="InterPro" id="IPR032675">
    <property type="entry name" value="LRR_dom_sf"/>
</dbReference>
<evidence type="ECO:0000313" key="3">
    <source>
        <dbReference type="Proteomes" id="UP000077266"/>
    </source>
</evidence>
<sequence length="473" mass="51626">MLLSPRILARLRESIENAMKDAREETSADSGATLADLAHAVREACNDSISSVVRAIEAGPFQIPEEIWGLIWSSLPLADLVTATHVCRAWRAAALDIPALWTEIVIMPKRHASTCDCAPCSASATAHDRPCTLNTRRLAVLLNRSRGAPLDVCIYMWHATDLLNDDGSFALICSMLGQHSSRLVSLEARLSSGNLLHGLMMSLNSLPLLRCLLLRASGSTNLSSLPLVAMPKLATLRTGPSVLWDALITTAPALLAVSVSVQTVTELVNVLSSVPALRDLELYLGMQHWSGTAAELAAITQRCGNLQLLKILSVSPSITASQLSVLVPLGIGEVCINASFEDLVPDPTIVLFTLTHLSGSIHLTFESEGEPIPRKFNVIARDEHRTRRLELPAGWLGARSFPRIWTQISTSSIVFMDVPWAYRTLVLATNAAFPALEHLVITPEWLNRTRWRPYLRSAISPYGPAHLAQYQQP</sequence>
<organism evidence="2 3">
    <name type="scientific">Exidia glandulosa HHB12029</name>
    <dbReference type="NCBI Taxonomy" id="1314781"/>
    <lineage>
        <taxon>Eukaryota</taxon>
        <taxon>Fungi</taxon>
        <taxon>Dikarya</taxon>
        <taxon>Basidiomycota</taxon>
        <taxon>Agaricomycotina</taxon>
        <taxon>Agaricomycetes</taxon>
        <taxon>Auriculariales</taxon>
        <taxon>Exidiaceae</taxon>
        <taxon>Exidia</taxon>
    </lineage>
</organism>
<name>A0A165IL40_EXIGL</name>
<dbReference type="Gene3D" id="1.20.1280.50">
    <property type="match status" value="1"/>
</dbReference>
<dbReference type="AlphaFoldDB" id="A0A165IL40"/>
<dbReference type="OrthoDB" id="2884925at2759"/>
<protein>
    <recommendedName>
        <fullName evidence="1">F-box domain-containing protein</fullName>
    </recommendedName>
</protein>
<dbReference type="Pfam" id="PF12937">
    <property type="entry name" value="F-box-like"/>
    <property type="match status" value="1"/>
</dbReference>
<accession>A0A165IL40</accession>
<proteinExistence type="predicted"/>
<reference evidence="2 3" key="1">
    <citation type="journal article" date="2016" name="Mol. Biol. Evol.">
        <title>Comparative Genomics of Early-Diverging Mushroom-Forming Fungi Provides Insights into the Origins of Lignocellulose Decay Capabilities.</title>
        <authorList>
            <person name="Nagy L.G."/>
            <person name="Riley R."/>
            <person name="Tritt A."/>
            <person name="Adam C."/>
            <person name="Daum C."/>
            <person name="Floudas D."/>
            <person name="Sun H."/>
            <person name="Yadav J.S."/>
            <person name="Pangilinan J."/>
            <person name="Larsson K.H."/>
            <person name="Matsuura K."/>
            <person name="Barry K."/>
            <person name="Labutti K."/>
            <person name="Kuo R."/>
            <person name="Ohm R.A."/>
            <person name="Bhattacharya S.S."/>
            <person name="Shirouzu T."/>
            <person name="Yoshinaga Y."/>
            <person name="Martin F.M."/>
            <person name="Grigoriev I.V."/>
            <person name="Hibbett D.S."/>
        </authorList>
    </citation>
    <scope>NUCLEOTIDE SEQUENCE [LARGE SCALE GENOMIC DNA]</scope>
    <source>
        <strain evidence="2 3">HHB12029</strain>
    </source>
</reference>
<dbReference type="InterPro" id="IPR001810">
    <property type="entry name" value="F-box_dom"/>
</dbReference>
<dbReference type="PANTHER" id="PTHR38926:SF5">
    <property type="entry name" value="F-BOX AND LEUCINE-RICH REPEAT PROTEIN 6"/>
    <property type="match status" value="1"/>
</dbReference>
<evidence type="ECO:0000259" key="1">
    <source>
        <dbReference type="Pfam" id="PF12937"/>
    </source>
</evidence>
<dbReference type="Gene3D" id="3.80.10.10">
    <property type="entry name" value="Ribonuclease Inhibitor"/>
    <property type="match status" value="1"/>
</dbReference>
<dbReference type="EMBL" id="KV425988">
    <property type="protein sequence ID" value="KZV93550.1"/>
    <property type="molecule type" value="Genomic_DNA"/>
</dbReference>
<dbReference type="InterPro" id="IPR036047">
    <property type="entry name" value="F-box-like_dom_sf"/>
</dbReference>
<gene>
    <name evidence="2" type="ORF">EXIGLDRAFT_835620</name>
</gene>